<dbReference type="AlphaFoldDB" id="A0A5E7UUR9"/>
<sequence>MPTQSRKTLLLAIDQQSSVLNALATNRPHPIAYTPYGHRPIENGLLSLLGFNGELCDPLTGHYHLGKGYRQFNPVLMRFNSPDSWSPFGEGGLNAYGYCESDPVNKFDSSGHTPKLLKNLLRAFGLMGDSYKTPALTTKTGNLLQKNTRNNIDLALPENGKPANTLKTQYLLDANQQNSYYDVVYTPHRKKENHFKILTREQLREQRKNYAKKVIKHHRKNPTPSPTGHTRKVTFAESQEVHEFDYAEHEPLGGWEKVSDIRSNRR</sequence>
<dbReference type="Gene3D" id="2.180.10.10">
    <property type="entry name" value="RHS repeat-associated core"/>
    <property type="match status" value="1"/>
</dbReference>
<reference evidence="1 2" key="1">
    <citation type="submission" date="2019-09" db="EMBL/GenBank/DDBJ databases">
        <authorList>
            <person name="Chandra G."/>
            <person name="Truman W A."/>
        </authorList>
    </citation>
    <scope>NUCLEOTIDE SEQUENCE [LARGE SCALE GENOMIC DNA]</scope>
    <source>
        <strain evidence="1">PS918</strain>
    </source>
</reference>
<dbReference type="InterPro" id="IPR022385">
    <property type="entry name" value="Rhs_assc_core"/>
</dbReference>
<accession>A0A5E7UUR9</accession>
<protein>
    <recommendedName>
        <fullName evidence="3">RHS repeat-associated core domain-containing protein</fullName>
    </recommendedName>
</protein>
<dbReference type="EMBL" id="CABVIY010000010">
    <property type="protein sequence ID" value="VVQ14763.1"/>
    <property type="molecule type" value="Genomic_DNA"/>
</dbReference>
<dbReference type="RefSeq" id="WP_150773547.1">
    <property type="nucleotide sequence ID" value="NZ_CABVIY010000010.1"/>
</dbReference>
<dbReference type="Proteomes" id="UP000326611">
    <property type="component" value="Unassembled WGS sequence"/>
</dbReference>
<evidence type="ECO:0008006" key="3">
    <source>
        <dbReference type="Google" id="ProtNLM"/>
    </source>
</evidence>
<name>A0A5E7UUR9_PSEFL</name>
<evidence type="ECO:0000313" key="1">
    <source>
        <dbReference type="EMBL" id="VVQ14763.1"/>
    </source>
</evidence>
<dbReference type="NCBIfam" id="TIGR03696">
    <property type="entry name" value="Rhs_assc_core"/>
    <property type="match status" value="1"/>
</dbReference>
<organism evidence="1 2">
    <name type="scientific">Pseudomonas fluorescens</name>
    <dbReference type="NCBI Taxonomy" id="294"/>
    <lineage>
        <taxon>Bacteria</taxon>
        <taxon>Pseudomonadati</taxon>
        <taxon>Pseudomonadota</taxon>
        <taxon>Gammaproteobacteria</taxon>
        <taxon>Pseudomonadales</taxon>
        <taxon>Pseudomonadaceae</taxon>
        <taxon>Pseudomonas</taxon>
    </lineage>
</organism>
<dbReference type="SUPFAM" id="SSF56399">
    <property type="entry name" value="ADP-ribosylation"/>
    <property type="match status" value="1"/>
</dbReference>
<proteinExistence type="predicted"/>
<evidence type="ECO:0000313" key="2">
    <source>
        <dbReference type="Proteomes" id="UP000326611"/>
    </source>
</evidence>
<dbReference type="OrthoDB" id="6043530at2"/>
<gene>
    <name evidence="1" type="ORF">PS918_05769</name>
</gene>